<gene>
    <name evidence="1" type="ORF">DEA37_0003907</name>
</gene>
<protein>
    <submittedName>
        <fullName evidence="1">Uncharacterized protein</fullName>
    </submittedName>
</protein>
<dbReference type="EMBL" id="QNGE01000607">
    <property type="protein sequence ID" value="KAA3679873.1"/>
    <property type="molecule type" value="Genomic_DNA"/>
</dbReference>
<evidence type="ECO:0000313" key="2">
    <source>
        <dbReference type="Proteomes" id="UP000324629"/>
    </source>
</evidence>
<comment type="caution">
    <text evidence="1">The sequence shown here is derived from an EMBL/GenBank/DDBJ whole genome shotgun (WGS) entry which is preliminary data.</text>
</comment>
<accession>A0A5J4NWE9</accession>
<dbReference type="AlphaFoldDB" id="A0A5J4NWE9"/>
<reference evidence="1 2" key="1">
    <citation type="journal article" date="2019" name="Gigascience">
        <title>Whole-genome sequence of the oriental lung fluke Paragonimus westermani.</title>
        <authorList>
            <person name="Oey H."/>
            <person name="Zakrzewski M."/>
            <person name="Narain K."/>
            <person name="Devi K.R."/>
            <person name="Agatsuma T."/>
            <person name="Nawaratna S."/>
            <person name="Gobert G.N."/>
            <person name="Jones M.K."/>
            <person name="Ragan M.A."/>
            <person name="McManus D.P."/>
            <person name="Krause L."/>
        </authorList>
    </citation>
    <scope>NUCLEOTIDE SEQUENCE [LARGE SCALE GENOMIC DNA]</scope>
    <source>
        <strain evidence="1 2">IND2009</strain>
    </source>
</reference>
<proteinExistence type="predicted"/>
<evidence type="ECO:0000313" key="1">
    <source>
        <dbReference type="EMBL" id="KAA3679873.1"/>
    </source>
</evidence>
<name>A0A5J4NWE9_9TREM</name>
<organism evidence="1 2">
    <name type="scientific">Paragonimus westermani</name>
    <dbReference type="NCBI Taxonomy" id="34504"/>
    <lineage>
        <taxon>Eukaryota</taxon>
        <taxon>Metazoa</taxon>
        <taxon>Spiralia</taxon>
        <taxon>Lophotrochozoa</taxon>
        <taxon>Platyhelminthes</taxon>
        <taxon>Trematoda</taxon>
        <taxon>Digenea</taxon>
        <taxon>Plagiorchiida</taxon>
        <taxon>Troglotremata</taxon>
        <taxon>Troglotrematidae</taxon>
        <taxon>Paragonimus</taxon>
    </lineage>
</organism>
<keyword evidence="2" id="KW-1185">Reference proteome</keyword>
<dbReference type="Proteomes" id="UP000324629">
    <property type="component" value="Unassembled WGS sequence"/>
</dbReference>
<sequence length="99" mass="10998">MSSRLIPSLENFDIFLLILLACMTTRLPRVIAYTANGQADYLIIARKVKQLFHDFDIHCTTIQPEFEESTSAKAIHTVGQSSISPSTLADMVTPTRLGD</sequence>